<reference evidence="2" key="2">
    <citation type="journal article" date="2024" name="Plant">
        <title>Genomic evolution and insights into agronomic trait innovations of Sesamum species.</title>
        <authorList>
            <person name="Miao H."/>
            <person name="Wang L."/>
            <person name="Qu L."/>
            <person name="Liu H."/>
            <person name="Sun Y."/>
            <person name="Le M."/>
            <person name="Wang Q."/>
            <person name="Wei S."/>
            <person name="Zheng Y."/>
            <person name="Lin W."/>
            <person name="Duan Y."/>
            <person name="Cao H."/>
            <person name="Xiong S."/>
            <person name="Wang X."/>
            <person name="Wei L."/>
            <person name="Li C."/>
            <person name="Ma Q."/>
            <person name="Ju M."/>
            <person name="Zhao R."/>
            <person name="Li G."/>
            <person name="Mu C."/>
            <person name="Tian Q."/>
            <person name="Mei H."/>
            <person name="Zhang T."/>
            <person name="Gao T."/>
            <person name="Zhang H."/>
        </authorList>
    </citation>
    <scope>NUCLEOTIDE SEQUENCE</scope>
    <source>
        <strain evidence="2">KEN1</strain>
    </source>
</reference>
<dbReference type="AlphaFoldDB" id="A0AAW2YAJ6"/>
<gene>
    <name evidence="2" type="ORF">Slati_0172600</name>
</gene>
<accession>A0AAW2YAJ6</accession>
<feature type="region of interest" description="Disordered" evidence="1">
    <location>
        <begin position="26"/>
        <end position="60"/>
    </location>
</feature>
<reference evidence="2" key="1">
    <citation type="submission" date="2020-06" db="EMBL/GenBank/DDBJ databases">
        <authorList>
            <person name="Li T."/>
            <person name="Hu X."/>
            <person name="Zhang T."/>
            <person name="Song X."/>
            <person name="Zhang H."/>
            <person name="Dai N."/>
            <person name="Sheng W."/>
            <person name="Hou X."/>
            <person name="Wei L."/>
        </authorList>
    </citation>
    <scope>NUCLEOTIDE SEQUENCE</scope>
    <source>
        <strain evidence="2">KEN1</strain>
        <tissue evidence="2">Leaf</tissue>
    </source>
</reference>
<organism evidence="2">
    <name type="scientific">Sesamum latifolium</name>
    <dbReference type="NCBI Taxonomy" id="2727402"/>
    <lineage>
        <taxon>Eukaryota</taxon>
        <taxon>Viridiplantae</taxon>
        <taxon>Streptophyta</taxon>
        <taxon>Embryophyta</taxon>
        <taxon>Tracheophyta</taxon>
        <taxon>Spermatophyta</taxon>
        <taxon>Magnoliopsida</taxon>
        <taxon>eudicotyledons</taxon>
        <taxon>Gunneridae</taxon>
        <taxon>Pentapetalae</taxon>
        <taxon>asterids</taxon>
        <taxon>lamiids</taxon>
        <taxon>Lamiales</taxon>
        <taxon>Pedaliaceae</taxon>
        <taxon>Sesamum</taxon>
    </lineage>
</organism>
<evidence type="ECO:0000313" key="2">
    <source>
        <dbReference type="EMBL" id="KAL0462850.1"/>
    </source>
</evidence>
<dbReference type="EMBL" id="JACGWN010000001">
    <property type="protein sequence ID" value="KAL0462850.1"/>
    <property type="molecule type" value="Genomic_DNA"/>
</dbReference>
<feature type="compositionally biased region" description="Basic and acidic residues" evidence="1">
    <location>
        <begin position="35"/>
        <end position="48"/>
    </location>
</feature>
<comment type="caution">
    <text evidence="2">The sequence shown here is derived from an EMBL/GenBank/DDBJ whole genome shotgun (WGS) entry which is preliminary data.</text>
</comment>
<protein>
    <submittedName>
        <fullName evidence="2">Uncharacterized protein</fullName>
    </submittedName>
</protein>
<proteinExistence type="predicted"/>
<evidence type="ECO:0000256" key="1">
    <source>
        <dbReference type="SAM" id="MobiDB-lite"/>
    </source>
</evidence>
<name>A0AAW2YAJ6_9LAMI</name>
<sequence length="60" mass="6721">MQQPRDLLQQRPAVVATLRSRELTVNSKPAAIFDQRPREPASDGDQRPVRPATSDPRGLE</sequence>